<dbReference type="EMBL" id="JYDH01000001">
    <property type="protein sequence ID" value="KRY43245.1"/>
    <property type="molecule type" value="Genomic_DNA"/>
</dbReference>
<proteinExistence type="predicted"/>
<reference evidence="1 2" key="1">
    <citation type="submission" date="2015-01" db="EMBL/GenBank/DDBJ databases">
        <title>Evolution of Trichinella species and genotypes.</title>
        <authorList>
            <person name="Korhonen P.K."/>
            <person name="Edoardo P."/>
            <person name="Giuseppe L.R."/>
            <person name="Gasser R.B."/>
        </authorList>
    </citation>
    <scope>NUCLEOTIDE SEQUENCE [LARGE SCALE GENOMIC DNA]</scope>
    <source>
        <strain evidence="1">ISS3</strain>
    </source>
</reference>
<dbReference type="Proteomes" id="UP000054776">
    <property type="component" value="Unassembled WGS sequence"/>
</dbReference>
<organism evidence="1 2">
    <name type="scientific">Trichinella spiralis</name>
    <name type="common">Trichina worm</name>
    <dbReference type="NCBI Taxonomy" id="6334"/>
    <lineage>
        <taxon>Eukaryota</taxon>
        <taxon>Metazoa</taxon>
        <taxon>Ecdysozoa</taxon>
        <taxon>Nematoda</taxon>
        <taxon>Enoplea</taxon>
        <taxon>Dorylaimia</taxon>
        <taxon>Trichinellida</taxon>
        <taxon>Trichinellidae</taxon>
        <taxon>Trichinella</taxon>
    </lineage>
</organism>
<keyword evidence="2" id="KW-1185">Reference proteome</keyword>
<sequence>MSHIEHHFPMDEELIVVGDQFFGNYLPTGLRSKALWNWVRRGGILGWSTIGTGEKHLQHSRPS</sequence>
<accession>A0A0V1C1Q4</accession>
<gene>
    <name evidence="1" type="ORF">T01_8064</name>
</gene>
<comment type="caution">
    <text evidence="1">The sequence shown here is derived from an EMBL/GenBank/DDBJ whole genome shotgun (WGS) entry which is preliminary data.</text>
</comment>
<name>A0A0V1C1Q4_TRISP</name>
<evidence type="ECO:0000313" key="2">
    <source>
        <dbReference type="Proteomes" id="UP000054776"/>
    </source>
</evidence>
<dbReference type="AlphaFoldDB" id="A0A0V1C1Q4"/>
<protein>
    <submittedName>
        <fullName evidence="1">Uncharacterized protein</fullName>
    </submittedName>
</protein>
<evidence type="ECO:0000313" key="1">
    <source>
        <dbReference type="EMBL" id="KRY43245.1"/>
    </source>
</evidence>
<dbReference type="InParanoid" id="A0A0V1C1Q4"/>